<dbReference type="EMBL" id="FZNQ01000024">
    <property type="protein sequence ID" value="SNR63187.1"/>
    <property type="molecule type" value="Genomic_DNA"/>
</dbReference>
<accession>A0A238XW96</accession>
<evidence type="ECO:0000313" key="3">
    <source>
        <dbReference type="Proteomes" id="UP000198397"/>
    </source>
</evidence>
<feature type="region of interest" description="Disordered" evidence="1">
    <location>
        <begin position="13"/>
        <end position="44"/>
    </location>
</feature>
<sequence length="44" mass="4722">MRCMRTLQASLADWMSPDGAGKDGVAGSPRSETIGVGRDRRDTL</sequence>
<protein>
    <submittedName>
        <fullName evidence="2">Uncharacterized protein</fullName>
    </submittedName>
</protein>
<organism evidence="2 3">
    <name type="scientific">Halorubrum vacuolatum</name>
    <name type="common">Natronobacterium vacuolatum</name>
    <dbReference type="NCBI Taxonomy" id="63740"/>
    <lineage>
        <taxon>Archaea</taxon>
        <taxon>Methanobacteriati</taxon>
        <taxon>Methanobacteriota</taxon>
        <taxon>Stenosarchaea group</taxon>
        <taxon>Halobacteria</taxon>
        <taxon>Halobacteriales</taxon>
        <taxon>Haloferacaceae</taxon>
        <taxon>Halorubrum</taxon>
    </lineage>
</organism>
<reference evidence="2 3" key="1">
    <citation type="submission" date="2017-06" db="EMBL/GenBank/DDBJ databases">
        <authorList>
            <person name="Kim H.J."/>
            <person name="Triplett B.A."/>
        </authorList>
    </citation>
    <scope>NUCLEOTIDE SEQUENCE [LARGE SCALE GENOMIC DNA]</scope>
    <source>
        <strain evidence="2 3">DSM 8800</strain>
    </source>
</reference>
<proteinExistence type="predicted"/>
<evidence type="ECO:0000313" key="2">
    <source>
        <dbReference type="EMBL" id="SNR63187.1"/>
    </source>
</evidence>
<dbReference type="AlphaFoldDB" id="A0A238XW96"/>
<dbReference type="Proteomes" id="UP000198397">
    <property type="component" value="Unassembled WGS sequence"/>
</dbReference>
<gene>
    <name evidence="2" type="ORF">SAMN06264855_12430</name>
</gene>
<evidence type="ECO:0000256" key="1">
    <source>
        <dbReference type="SAM" id="MobiDB-lite"/>
    </source>
</evidence>
<keyword evidence="3" id="KW-1185">Reference proteome</keyword>
<name>A0A238XW96_HALVU</name>